<dbReference type="SUPFAM" id="SSF81799">
    <property type="entry name" value="Putative methyltransferase TM0872, insert domain"/>
    <property type="match status" value="1"/>
</dbReference>
<keyword evidence="6" id="KW-0963">Cytoplasm</keyword>
<gene>
    <name evidence="6 8" type="primary">rsmH</name>
    <name evidence="8" type="ORF">E6G98_06000</name>
</gene>
<dbReference type="NCBIfam" id="TIGR00006">
    <property type="entry name" value="16S rRNA (cytosine(1402)-N(4))-methyltransferase RsmH"/>
    <property type="match status" value="1"/>
</dbReference>
<keyword evidence="3 6" id="KW-0489">Methyltransferase</keyword>
<sequence>METLTWLQPRPGGVYVDATLGGGGHAEAILDSIVPGGRLIGIDRDEQALEQASRRLERFGGAVTLIRENFAALKVVLQSLGLDRVDGVLFDLGASMMQFADPGRGFSFAAAGPLDMRMDGRQPLRAADLVNELPERELADLIWRYGEERWSRRIARAIVRARPLLTTEDLAEVVRRAIPRRAWPRTIDAATRTFQALRIAVNDELSNLENAIPAAAEVLREAGRLCAITFHSLEDRTVKHTLLRLSRGCTRSPGSSACTNGETRWLRVLTKKPITPTPAEIARNPRARSAKLRVAERMPDDSTE</sequence>
<organism evidence="8 9">
    <name type="scientific">Candidatus Segetimicrobium genomatis</name>
    <dbReference type="NCBI Taxonomy" id="2569760"/>
    <lineage>
        <taxon>Bacteria</taxon>
        <taxon>Bacillati</taxon>
        <taxon>Candidatus Sysuimicrobiota</taxon>
        <taxon>Candidatus Sysuimicrobiia</taxon>
        <taxon>Candidatus Sysuimicrobiales</taxon>
        <taxon>Candidatus Segetimicrobiaceae</taxon>
        <taxon>Candidatus Segetimicrobium</taxon>
    </lineage>
</organism>
<evidence type="ECO:0000256" key="4">
    <source>
        <dbReference type="ARBA" id="ARBA00022679"/>
    </source>
</evidence>
<feature type="binding site" evidence="6">
    <location>
        <begin position="23"/>
        <end position="25"/>
    </location>
    <ligand>
        <name>S-adenosyl-L-methionine</name>
        <dbReference type="ChEBI" id="CHEBI:59789"/>
    </ligand>
</feature>
<evidence type="ECO:0000256" key="1">
    <source>
        <dbReference type="ARBA" id="ARBA00010396"/>
    </source>
</evidence>
<dbReference type="Gene3D" id="3.40.50.150">
    <property type="entry name" value="Vaccinia Virus protein VP39"/>
    <property type="match status" value="1"/>
</dbReference>
<dbReference type="GO" id="GO:0070475">
    <property type="term" value="P:rRNA base methylation"/>
    <property type="evidence" value="ECO:0007669"/>
    <property type="project" value="UniProtKB-UniRule"/>
</dbReference>
<dbReference type="InterPro" id="IPR023397">
    <property type="entry name" value="SAM-dep_MeTrfase_MraW_recog"/>
</dbReference>
<dbReference type="EC" id="2.1.1.199" evidence="6"/>
<keyword evidence="4 6" id="KW-0808">Transferase</keyword>
<dbReference type="HAMAP" id="MF_01007">
    <property type="entry name" value="16SrRNA_methyltr_H"/>
    <property type="match status" value="1"/>
</dbReference>
<comment type="caution">
    <text evidence="8">The sequence shown here is derived from an EMBL/GenBank/DDBJ whole genome shotgun (WGS) entry which is preliminary data.</text>
</comment>
<comment type="similarity">
    <text evidence="1 6">Belongs to the methyltransferase superfamily. RsmH family.</text>
</comment>
<evidence type="ECO:0000256" key="7">
    <source>
        <dbReference type="SAM" id="MobiDB-lite"/>
    </source>
</evidence>
<proteinExistence type="inferred from homology"/>
<dbReference type="PANTHER" id="PTHR11265:SF0">
    <property type="entry name" value="12S RRNA N4-METHYLCYTIDINE METHYLTRANSFERASE"/>
    <property type="match status" value="1"/>
</dbReference>
<dbReference type="InterPro" id="IPR029063">
    <property type="entry name" value="SAM-dependent_MTases_sf"/>
</dbReference>
<evidence type="ECO:0000313" key="8">
    <source>
        <dbReference type="EMBL" id="TMJ11045.1"/>
    </source>
</evidence>
<feature type="binding site" evidence="6">
    <location>
        <position position="91"/>
    </location>
    <ligand>
        <name>S-adenosyl-L-methionine</name>
        <dbReference type="ChEBI" id="CHEBI:59789"/>
    </ligand>
</feature>
<dbReference type="AlphaFoldDB" id="A0A537LSR6"/>
<feature type="binding site" evidence="6">
    <location>
        <position position="43"/>
    </location>
    <ligand>
        <name>S-adenosyl-L-methionine</name>
        <dbReference type="ChEBI" id="CHEBI:59789"/>
    </ligand>
</feature>
<dbReference type="EMBL" id="VBAI01000080">
    <property type="protein sequence ID" value="TMJ11045.1"/>
    <property type="molecule type" value="Genomic_DNA"/>
</dbReference>
<dbReference type="PIRSF" id="PIRSF004486">
    <property type="entry name" value="MraW"/>
    <property type="match status" value="1"/>
</dbReference>
<feature type="compositionally biased region" description="Basic and acidic residues" evidence="7">
    <location>
        <begin position="293"/>
        <end position="304"/>
    </location>
</feature>
<dbReference type="GO" id="GO:0071424">
    <property type="term" value="F:rRNA (cytosine-N4-)-methyltransferase activity"/>
    <property type="evidence" value="ECO:0007669"/>
    <property type="project" value="UniProtKB-UniRule"/>
</dbReference>
<feature type="binding site" evidence="6">
    <location>
        <position position="70"/>
    </location>
    <ligand>
        <name>S-adenosyl-L-methionine</name>
        <dbReference type="ChEBI" id="CHEBI:59789"/>
    </ligand>
</feature>
<dbReference type="Pfam" id="PF01795">
    <property type="entry name" value="Methyltransf_5"/>
    <property type="match status" value="1"/>
</dbReference>
<keyword evidence="5 6" id="KW-0949">S-adenosyl-L-methionine</keyword>
<feature type="region of interest" description="Disordered" evidence="7">
    <location>
        <begin position="284"/>
        <end position="304"/>
    </location>
</feature>
<protein>
    <recommendedName>
        <fullName evidence="6">Ribosomal RNA small subunit methyltransferase H</fullName>
        <ecNumber evidence="6">2.1.1.199</ecNumber>
    </recommendedName>
    <alternativeName>
        <fullName evidence="6">16S rRNA m(4)C1402 methyltransferase</fullName>
    </alternativeName>
    <alternativeName>
        <fullName evidence="6">rRNA (cytosine-N(4)-)-methyltransferase RsmH</fullName>
    </alternativeName>
</protein>
<feature type="binding site" evidence="6">
    <location>
        <position position="98"/>
    </location>
    <ligand>
        <name>S-adenosyl-L-methionine</name>
        <dbReference type="ChEBI" id="CHEBI:59789"/>
    </ligand>
</feature>
<dbReference type="InterPro" id="IPR002903">
    <property type="entry name" value="RsmH"/>
</dbReference>
<dbReference type="Proteomes" id="UP000315217">
    <property type="component" value="Unassembled WGS sequence"/>
</dbReference>
<reference evidence="8 9" key="1">
    <citation type="journal article" date="2019" name="Nat. Microbiol.">
        <title>Mediterranean grassland soil C-N compound turnover is dependent on rainfall and depth, and is mediated by genomically divergent microorganisms.</title>
        <authorList>
            <person name="Diamond S."/>
            <person name="Andeer P.F."/>
            <person name="Li Z."/>
            <person name="Crits-Christoph A."/>
            <person name="Burstein D."/>
            <person name="Anantharaman K."/>
            <person name="Lane K.R."/>
            <person name="Thomas B.C."/>
            <person name="Pan C."/>
            <person name="Northen T.R."/>
            <person name="Banfield J.F."/>
        </authorList>
    </citation>
    <scope>NUCLEOTIDE SEQUENCE [LARGE SCALE GENOMIC DNA]</scope>
    <source>
        <strain evidence="8">NP_1</strain>
    </source>
</reference>
<dbReference type="SUPFAM" id="SSF53335">
    <property type="entry name" value="S-adenosyl-L-methionine-dependent methyltransferases"/>
    <property type="match status" value="1"/>
</dbReference>
<dbReference type="Gene3D" id="1.10.150.170">
    <property type="entry name" value="Putative methyltransferase TM0872, insert domain"/>
    <property type="match status" value="1"/>
</dbReference>
<accession>A0A537LSR6</accession>
<evidence type="ECO:0000256" key="3">
    <source>
        <dbReference type="ARBA" id="ARBA00022603"/>
    </source>
</evidence>
<comment type="subcellular location">
    <subcellularLocation>
        <location evidence="6">Cytoplasm</location>
    </subcellularLocation>
</comment>
<comment type="catalytic activity">
    <reaction evidence="6">
        <text>cytidine(1402) in 16S rRNA + S-adenosyl-L-methionine = N(4)-methylcytidine(1402) in 16S rRNA + S-adenosyl-L-homocysteine + H(+)</text>
        <dbReference type="Rhea" id="RHEA:42928"/>
        <dbReference type="Rhea" id="RHEA-COMP:10286"/>
        <dbReference type="Rhea" id="RHEA-COMP:10287"/>
        <dbReference type="ChEBI" id="CHEBI:15378"/>
        <dbReference type="ChEBI" id="CHEBI:57856"/>
        <dbReference type="ChEBI" id="CHEBI:59789"/>
        <dbReference type="ChEBI" id="CHEBI:74506"/>
        <dbReference type="ChEBI" id="CHEBI:82748"/>
        <dbReference type="EC" id="2.1.1.199"/>
    </reaction>
</comment>
<evidence type="ECO:0000256" key="5">
    <source>
        <dbReference type="ARBA" id="ARBA00022691"/>
    </source>
</evidence>
<dbReference type="PANTHER" id="PTHR11265">
    <property type="entry name" value="S-ADENOSYL-METHYLTRANSFERASE MRAW"/>
    <property type="match status" value="1"/>
</dbReference>
<name>A0A537LSR6_9BACT</name>
<evidence type="ECO:0000256" key="6">
    <source>
        <dbReference type="HAMAP-Rule" id="MF_01007"/>
    </source>
</evidence>
<evidence type="ECO:0000313" key="9">
    <source>
        <dbReference type="Proteomes" id="UP000315217"/>
    </source>
</evidence>
<comment type="function">
    <text evidence="6">Specifically methylates the N4 position of cytidine in position 1402 (C1402) of 16S rRNA.</text>
</comment>
<evidence type="ECO:0000256" key="2">
    <source>
        <dbReference type="ARBA" id="ARBA00022552"/>
    </source>
</evidence>
<keyword evidence="2 6" id="KW-0698">rRNA processing</keyword>
<dbReference type="GO" id="GO:0005737">
    <property type="term" value="C:cytoplasm"/>
    <property type="evidence" value="ECO:0007669"/>
    <property type="project" value="UniProtKB-SubCell"/>
</dbReference>